<feature type="transmembrane region" description="Helical" evidence="8">
    <location>
        <begin position="533"/>
        <end position="558"/>
    </location>
</feature>
<accession>A0A2B4RMU0</accession>
<dbReference type="Pfam" id="PF00520">
    <property type="entry name" value="Ion_trans"/>
    <property type="match status" value="1"/>
</dbReference>
<evidence type="ECO:0000313" key="11">
    <source>
        <dbReference type="EMBL" id="PFX17657.1"/>
    </source>
</evidence>
<feature type="domain" description="Ion transport" evidence="9">
    <location>
        <begin position="369"/>
        <end position="568"/>
    </location>
</feature>
<dbReference type="PRINTS" id="PR01097">
    <property type="entry name" value="TRNSRECEPTRP"/>
</dbReference>
<feature type="domain" description="SPRY" evidence="10">
    <location>
        <begin position="735"/>
        <end position="850"/>
    </location>
</feature>
<evidence type="ECO:0000256" key="8">
    <source>
        <dbReference type="SAM" id="Phobius"/>
    </source>
</evidence>
<protein>
    <submittedName>
        <fullName evidence="11">Short transient receptor potential channel 4</fullName>
    </submittedName>
</protein>
<keyword evidence="6 8" id="KW-0472">Membrane</keyword>
<evidence type="ECO:0000256" key="6">
    <source>
        <dbReference type="ARBA" id="ARBA00023136"/>
    </source>
</evidence>
<dbReference type="GO" id="GO:0051480">
    <property type="term" value="P:regulation of cytosolic calcium ion concentration"/>
    <property type="evidence" value="ECO:0007669"/>
    <property type="project" value="TreeGrafter"/>
</dbReference>
<dbReference type="Pfam" id="PF00622">
    <property type="entry name" value="SPRY"/>
    <property type="match status" value="1"/>
</dbReference>
<comment type="subcellular location">
    <subcellularLocation>
        <location evidence="1">Membrane</location>
        <topology evidence="1">Multi-pass membrane protein</topology>
    </subcellularLocation>
</comment>
<gene>
    <name evidence="11" type="primary">TRPC4</name>
    <name evidence="11" type="ORF">AWC38_SpisGene18013</name>
</gene>
<dbReference type="EMBL" id="LSMT01000458">
    <property type="protein sequence ID" value="PFX17657.1"/>
    <property type="molecule type" value="Genomic_DNA"/>
</dbReference>
<evidence type="ECO:0000259" key="9">
    <source>
        <dbReference type="Pfam" id="PF00520"/>
    </source>
</evidence>
<evidence type="ECO:0000256" key="1">
    <source>
        <dbReference type="ARBA" id="ARBA00004141"/>
    </source>
</evidence>
<evidence type="ECO:0000259" key="10">
    <source>
        <dbReference type="Pfam" id="PF00622"/>
    </source>
</evidence>
<comment type="caution">
    <text evidence="11">The sequence shown here is derived from an EMBL/GenBank/DDBJ whole genome shotgun (WGS) entry which is preliminary data.</text>
</comment>
<dbReference type="Proteomes" id="UP000225706">
    <property type="component" value="Unassembled WGS sequence"/>
</dbReference>
<evidence type="ECO:0000256" key="7">
    <source>
        <dbReference type="ARBA" id="ARBA00023303"/>
    </source>
</evidence>
<proteinExistence type="predicted"/>
<keyword evidence="3 8" id="KW-0812">Transmembrane</keyword>
<keyword evidence="11" id="KW-0675">Receptor</keyword>
<keyword evidence="2" id="KW-0813">Transport</keyword>
<sequence>MPNVIRTVTMMKTLRYNKLYLKNVSSVISKHDDTFSVRSFVHLFDSSNQDWFSVASIVQNLLQAVKVENPDKIKTYLRSDGAGCYHSNVLILACNDISTSSGVQILGYDFSKPQNGKDICDRIICPMKSSIKTYFNEGHDILSAVDMHCALNELPVTGVTASVVVIDESKILWTSIKCKGSANITTFDSKRVRSGSEGLTVSARVKTVATKSRYKKHLVHPSLLNVPNTHGFFPCKSRTMDKKRETEERGVEEIGVFDCHEPEKYKDYFTTPYFIFFRDTLSYLSLLGLHFAICLSPSTITFSGLEWVILIFLLGRIFMEADQLISAKKDRVKTCTPRRRNSDRLNNEECLPDNEPEENVARNSKISLKRFLSYFRDRWNVLDLIILVFYLITFILRMITWTNSTNVSENRSLAVAENFYGFIAMFLALRTFGHVMECKQKLGPIQIALFSIIWDVMAIFWQGLAIILAFSLAMTKIYVSEKAYISGKDSVEDLACGESGIICWWNTVKYLIWSLLGVADLDKFNSVDNPSVFMIHLLYGFFSVVAVILLVNMMIALLSNTYKQVQENSLQEWSFKKAITVRTYYSYHPIPVPFNLVSVPIKLFWKKFFDSPALKDEGLSDNLDGLVRDLQKIYFDKYGYEFPLTEEKKRDHLIQEIEGNRKMTDQIARQVFQPLGNKEEKLAAWYDSQGIAIDGCLLTYAGPEFCHGCKESDFPNPNHSAKFKSPFTPEAPRLEVLIQETGEKRLIGLGVVYEDYNHHDFPGWDAGTVGYHVDDGKIFEGVARRGREVEGPMAYRGDLIACEVDFKGVHDGRIPVLFFLNGKEVARSSLKYTSGQKLIPSVALASKGITVLTKMCHRDGDPSSEVTNKDLQEKIDLLQGQLAELKNLVRISMEVKEKKEPTSL</sequence>
<organism evidence="11 12">
    <name type="scientific">Stylophora pistillata</name>
    <name type="common">Smooth cauliflower coral</name>
    <dbReference type="NCBI Taxonomy" id="50429"/>
    <lineage>
        <taxon>Eukaryota</taxon>
        <taxon>Metazoa</taxon>
        <taxon>Cnidaria</taxon>
        <taxon>Anthozoa</taxon>
        <taxon>Hexacorallia</taxon>
        <taxon>Scleractinia</taxon>
        <taxon>Astrocoeniina</taxon>
        <taxon>Pocilloporidae</taxon>
        <taxon>Stylophora</taxon>
    </lineage>
</organism>
<keyword evidence="5" id="KW-0406">Ion transport</keyword>
<dbReference type="GO" id="GO:0070679">
    <property type="term" value="F:inositol 1,4,5 trisphosphate binding"/>
    <property type="evidence" value="ECO:0007669"/>
    <property type="project" value="TreeGrafter"/>
</dbReference>
<keyword evidence="12" id="KW-1185">Reference proteome</keyword>
<dbReference type="InterPro" id="IPR043136">
    <property type="entry name" value="B30.2/SPRY_sf"/>
</dbReference>
<keyword evidence="7" id="KW-0407">Ion channel</keyword>
<dbReference type="GO" id="GO:0005886">
    <property type="term" value="C:plasma membrane"/>
    <property type="evidence" value="ECO:0007669"/>
    <property type="project" value="TreeGrafter"/>
</dbReference>
<evidence type="ECO:0000256" key="2">
    <source>
        <dbReference type="ARBA" id="ARBA00022448"/>
    </source>
</evidence>
<dbReference type="PANTHER" id="PTHR10117:SF54">
    <property type="entry name" value="TRANSIENT RECEPTOR POTENTIAL-GAMMA PROTEIN"/>
    <property type="match status" value="1"/>
</dbReference>
<dbReference type="GO" id="GO:0015279">
    <property type="term" value="F:store-operated calcium channel activity"/>
    <property type="evidence" value="ECO:0007669"/>
    <property type="project" value="TreeGrafter"/>
</dbReference>
<dbReference type="Gene3D" id="2.60.120.920">
    <property type="match status" value="1"/>
</dbReference>
<evidence type="ECO:0000256" key="3">
    <source>
        <dbReference type="ARBA" id="ARBA00022692"/>
    </source>
</evidence>
<evidence type="ECO:0000313" key="12">
    <source>
        <dbReference type="Proteomes" id="UP000225706"/>
    </source>
</evidence>
<dbReference type="PANTHER" id="PTHR10117">
    <property type="entry name" value="TRANSIENT RECEPTOR POTENTIAL CHANNEL"/>
    <property type="match status" value="1"/>
</dbReference>
<feature type="transmembrane region" description="Helical" evidence="8">
    <location>
        <begin position="448"/>
        <end position="474"/>
    </location>
</feature>
<dbReference type="OrthoDB" id="5960984at2759"/>
<evidence type="ECO:0000256" key="4">
    <source>
        <dbReference type="ARBA" id="ARBA00022989"/>
    </source>
</evidence>
<dbReference type="InterPro" id="IPR005821">
    <property type="entry name" value="Ion_trans_dom"/>
</dbReference>
<evidence type="ECO:0000256" key="5">
    <source>
        <dbReference type="ARBA" id="ARBA00023065"/>
    </source>
</evidence>
<feature type="transmembrane region" description="Helical" evidence="8">
    <location>
        <begin position="419"/>
        <end position="436"/>
    </location>
</feature>
<name>A0A2B4RMU0_STYPI</name>
<reference evidence="12" key="1">
    <citation type="journal article" date="2017" name="bioRxiv">
        <title>Comparative analysis of the genomes of Stylophora pistillata and Acropora digitifera provides evidence for extensive differences between species of corals.</title>
        <authorList>
            <person name="Voolstra C.R."/>
            <person name="Li Y."/>
            <person name="Liew Y.J."/>
            <person name="Baumgarten S."/>
            <person name="Zoccola D."/>
            <person name="Flot J.-F."/>
            <person name="Tambutte S."/>
            <person name="Allemand D."/>
            <person name="Aranda M."/>
        </authorList>
    </citation>
    <scope>NUCLEOTIDE SEQUENCE [LARGE SCALE GENOMIC DNA]</scope>
</reference>
<dbReference type="InterPro" id="IPR002153">
    <property type="entry name" value="TRPC_channel"/>
</dbReference>
<dbReference type="InterPro" id="IPR003877">
    <property type="entry name" value="SPRY_dom"/>
</dbReference>
<dbReference type="GO" id="GO:0034703">
    <property type="term" value="C:cation channel complex"/>
    <property type="evidence" value="ECO:0007669"/>
    <property type="project" value="TreeGrafter"/>
</dbReference>
<feature type="transmembrane region" description="Helical" evidence="8">
    <location>
        <begin position="379"/>
        <end position="399"/>
    </location>
</feature>
<keyword evidence="4 8" id="KW-1133">Transmembrane helix</keyword>
<dbReference type="AlphaFoldDB" id="A0A2B4RMU0"/>